<dbReference type="EMBL" id="FOOT01000006">
    <property type="protein sequence ID" value="SFH15914.1"/>
    <property type="molecule type" value="Genomic_DNA"/>
</dbReference>
<dbReference type="RefSeq" id="WP_092104210.1">
    <property type="nucleotide sequence ID" value="NZ_FOOT01000006.1"/>
</dbReference>
<sequence length="493" mass="58112">MEELVQLVDVLKTGYNKESLFKKGRKESKEYRFIHLIANGVHASDAALAQELYNTSPDDFRYKMLKHRVKSKLYDLLLLYEYEDTETNLVYRKEQFCQQVLLKANVLFRNHKFILAAELANKVIAVSDEYSFTNQKVLAYEIILAALSFTGKQKAYERHLELYNDFLNKKLAEREAQSIYQSVRVSVFKSVKSRKNIVASLNTKVEAVKKLWERAGTYEAFNSYYKLSMLYFELIGDFDRILQLTFDSEKLIAEGAVNQHRFDSLYNKFILVYAHLRLKKYTAGLRYAKEFVKFFDEKSINWFSFQENFFLLATHSKNYDLAEVTLHQVFSNSLMDKLSVAAKERWRIYQAYYVMLNQSNAASSNLINPFLLSLPEYSKDKQGFNVAILILQFVYYLQKRDTEALLYRIESLKKYILTHLKDTFSLRSKIFLKLLILIVTEDYDVESCRKKGHKLYQKLIETPIPGDAYAEIEIVPYEHLWEHILDTLQTHYK</sequence>
<dbReference type="OrthoDB" id="1490648at2"/>
<dbReference type="AlphaFoldDB" id="A0A1I2XR10"/>
<proteinExistence type="predicted"/>
<evidence type="ECO:0000313" key="1">
    <source>
        <dbReference type="EMBL" id="SFH15914.1"/>
    </source>
</evidence>
<organism evidence="1 2">
    <name type="scientific">Pontibacter chinhatensis</name>
    <dbReference type="NCBI Taxonomy" id="1436961"/>
    <lineage>
        <taxon>Bacteria</taxon>
        <taxon>Pseudomonadati</taxon>
        <taxon>Bacteroidota</taxon>
        <taxon>Cytophagia</taxon>
        <taxon>Cytophagales</taxon>
        <taxon>Hymenobacteraceae</taxon>
        <taxon>Pontibacter</taxon>
    </lineage>
</organism>
<dbReference type="STRING" id="1436961.SAMN05421739_106194"/>
<dbReference type="Proteomes" id="UP000198724">
    <property type="component" value="Unassembled WGS sequence"/>
</dbReference>
<reference evidence="2" key="1">
    <citation type="submission" date="2016-10" db="EMBL/GenBank/DDBJ databases">
        <authorList>
            <person name="Varghese N."/>
            <person name="Submissions S."/>
        </authorList>
    </citation>
    <scope>NUCLEOTIDE SEQUENCE [LARGE SCALE GENOMIC DNA]</scope>
    <source>
        <strain evidence="2">LP51</strain>
    </source>
</reference>
<evidence type="ECO:0000313" key="2">
    <source>
        <dbReference type="Proteomes" id="UP000198724"/>
    </source>
</evidence>
<protein>
    <submittedName>
        <fullName evidence="1">Uncharacterized protein</fullName>
    </submittedName>
</protein>
<name>A0A1I2XR10_9BACT</name>
<keyword evidence="2" id="KW-1185">Reference proteome</keyword>
<gene>
    <name evidence="1" type="ORF">SAMN05421739_106194</name>
</gene>
<accession>A0A1I2XR10</accession>